<dbReference type="Proteomes" id="UP000740883">
    <property type="component" value="Unassembled WGS sequence"/>
</dbReference>
<sequence>MRNIANLFVFSVGILANLEQTKDKIINVPFVYGYTNWNYLEKKRPHEKFIAGFGINLITGITTFYETFWKRHLKETKEGFFTIDKTGMPVFSKWLKPHTLFRIVVGEHRRPEPYSYKSTLLYVDSDEKVIVVTRSKNKILKTLLYIWMITNNLLSPIPDDEYLQKTYYEQNKMSRFEDIRNFNKFISDAKVVRDEERTFENLDDEKIFDFKINLYSYMSNYLDRKDRLPLFKQLTKDNTIPSLKELSKWEDLFKRMYKKLKWRTKRNYIEFPLYKIVMWNDQIFDNLGPIRSKRVVFLSPSANYVINK</sequence>
<gene>
    <name evidence="1" type="ORF">NGRA_0057</name>
</gene>
<evidence type="ECO:0000313" key="2">
    <source>
        <dbReference type="Proteomes" id="UP000740883"/>
    </source>
</evidence>
<comment type="caution">
    <text evidence="1">The sequence shown here is derived from an EMBL/GenBank/DDBJ whole genome shotgun (WGS) entry which is preliminary data.</text>
</comment>
<organism evidence="1 2">
    <name type="scientific">Nosema granulosis</name>
    <dbReference type="NCBI Taxonomy" id="83296"/>
    <lineage>
        <taxon>Eukaryota</taxon>
        <taxon>Fungi</taxon>
        <taxon>Fungi incertae sedis</taxon>
        <taxon>Microsporidia</taxon>
        <taxon>Nosematidae</taxon>
        <taxon>Nosema</taxon>
    </lineage>
</organism>
<reference evidence="1 2" key="1">
    <citation type="journal article" date="2020" name="Genome Biol. Evol.">
        <title>Comparative genomics of strictly vertically transmitted, feminizing microsporidia endosymbionts of amphipod crustaceans.</title>
        <authorList>
            <person name="Cormier A."/>
            <person name="Chebbi M.A."/>
            <person name="Giraud I."/>
            <person name="Wattier R."/>
            <person name="Teixeira M."/>
            <person name="Gilbert C."/>
            <person name="Rigaud T."/>
            <person name="Cordaux R."/>
        </authorList>
    </citation>
    <scope>NUCLEOTIDE SEQUENCE [LARGE SCALE GENOMIC DNA]</scope>
    <source>
        <strain evidence="1 2">Ou3-Ou53</strain>
    </source>
</reference>
<dbReference type="EMBL" id="SBJO01000002">
    <property type="protein sequence ID" value="KAF9765014.1"/>
    <property type="molecule type" value="Genomic_DNA"/>
</dbReference>
<evidence type="ECO:0000313" key="1">
    <source>
        <dbReference type="EMBL" id="KAF9765014.1"/>
    </source>
</evidence>
<keyword evidence="2" id="KW-1185">Reference proteome</keyword>
<dbReference type="AlphaFoldDB" id="A0A9P6H2P0"/>
<protein>
    <submittedName>
        <fullName evidence="1">Uncharacterized protein</fullName>
    </submittedName>
</protein>
<proteinExistence type="predicted"/>
<name>A0A9P6H2P0_9MICR</name>
<accession>A0A9P6H2P0</accession>